<dbReference type="EMBL" id="JRKL02001701">
    <property type="protein sequence ID" value="KAF3962548.1"/>
    <property type="molecule type" value="Genomic_DNA"/>
</dbReference>
<dbReference type="CDD" id="cd19821">
    <property type="entry name" value="Bbox1_BBX-like"/>
    <property type="match status" value="2"/>
</dbReference>
<protein>
    <recommendedName>
        <fullName evidence="10">B box-type domain-containing protein</fullName>
    </recommendedName>
</protein>
<evidence type="ECO:0000256" key="8">
    <source>
        <dbReference type="ARBA" id="ARBA00023242"/>
    </source>
</evidence>
<dbReference type="FunFam" id="3.30.160.60:FF:000856">
    <property type="entry name" value="B-box zinc finger protein 21"/>
    <property type="match status" value="1"/>
</dbReference>
<evidence type="ECO:0000256" key="3">
    <source>
        <dbReference type="ARBA" id="ARBA00022737"/>
    </source>
</evidence>
<dbReference type="PANTHER" id="PTHR31832:SF52">
    <property type="entry name" value="B-BOX ZINC FINGER PROTEIN 21"/>
    <property type="match status" value="1"/>
</dbReference>
<feature type="domain" description="B box-type" evidence="10">
    <location>
        <begin position="53"/>
        <end position="100"/>
    </location>
</feature>
<dbReference type="GO" id="GO:0006355">
    <property type="term" value="P:regulation of DNA-templated transcription"/>
    <property type="evidence" value="ECO:0007669"/>
    <property type="project" value="TreeGrafter"/>
</dbReference>
<dbReference type="PANTHER" id="PTHR31832">
    <property type="entry name" value="B-BOX ZINC FINGER PROTEIN 22"/>
    <property type="match status" value="1"/>
</dbReference>
<gene>
    <name evidence="11" type="ORF">CMV_012953</name>
</gene>
<dbReference type="GO" id="GO:0009640">
    <property type="term" value="P:photomorphogenesis"/>
    <property type="evidence" value="ECO:0007669"/>
    <property type="project" value="TreeGrafter"/>
</dbReference>
<keyword evidence="6" id="KW-0805">Transcription regulation</keyword>
<dbReference type="SMART" id="SM00336">
    <property type="entry name" value="BBOX"/>
    <property type="match status" value="2"/>
</dbReference>
<evidence type="ECO:0000256" key="1">
    <source>
        <dbReference type="ARBA" id="ARBA00004123"/>
    </source>
</evidence>
<evidence type="ECO:0000256" key="9">
    <source>
        <dbReference type="PROSITE-ProRule" id="PRU00024"/>
    </source>
</evidence>
<evidence type="ECO:0000256" key="5">
    <source>
        <dbReference type="ARBA" id="ARBA00022833"/>
    </source>
</evidence>
<dbReference type="InterPro" id="IPR051979">
    <property type="entry name" value="B-box_zinc_finger"/>
</dbReference>
<name>A0A8J4VIN8_9ROSI</name>
<keyword evidence="4 9" id="KW-0863">Zinc-finger</keyword>
<dbReference type="OrthoDB" id="153872at2759"/>
<feature type="domain" description="B box-type" evidence="10">
    <location>
        <begin position="1"/>
        <end position="47"/>
    </location>
</feature>
<evidence type="ECO:0000256" key="7">
    <source>
        <dbReference type="ARBA" id="ARBA00023163"/>
    </source>
</evidence>
<keyword evidence="12" id="KW-1185">Reference proteome</keyword>
<keyword evidence="3" id="KW-0677">Repeat</keyword>
<keyword evidence="8" id="KW-0539">Nucleus</keyword>
<dbReference type="Pfam" id="PF00643">
    <property type="entry name" value="zf-B_box"/>
    <property type="match status" value="1"/>
</dbReference>
<evidence type="ECO:0000256" key="6">
    <source>
        <dbReference type="ARBA" id="ARBA00023015"/>
    </source>
</evidence>
<evidence type="ECO:0000313" key="12">
    <source>
        <dbReference type="Proteomes" id="UP000737018"/>
    </source>
</evidence>
<comment type="subcellular location">
    <subcellularLocation>
        <location evidence="1">Nucleus</location>
    </subcellularLocation>
</comment>
<evidence type="ECO:0000313" key="11">
    <source>
        <dbReference type="EMBL" id="KAF3962548.1"/>
    </source>
</evidence>
<dbReference type="Gene3D" id="3.30.160.60">
    <property type="entry name" value="Classic Zinc Finger"/>
    <property type="match status" value="1"/>
</dbReference>
<keyword evidence="5" id="KW-0862">Zinc</keyword>
<evidence type="ECO:0000259" key="10">
    <source>
        <dbReference type="PROSITE" id="PS50119"/>
    </source>
</evidence>
<sequence>MKIQCDVCNKDDPSVFCTADEAALCDACDHRVHHANKLASKHQRFSLLHPSSKEFPICDICQERRAFLFCQQDRAILCRECDFPIHTANEHTQKHNRFLLTGPLIKNSVAAAAPLAIPQPPILTKTMPPTITANNKSAGENFVADQTSSISEYLIETLPGWHVEDFLDSTCAPFGFCKTGDGVLPFLDADLESSMESFSSADMSFGVWVPQAPVPAVCAPQMAAGQAGFKEIMKDGTNIKASKRWLDDGFTVPQISPSFSGSSKRSRRTFC</sequence>
<dbReference type="GO" id="GO:0008270">
    <property type="term" value="F:zinc ion binding"/>
    <property type="evidence" value="ECO:0007669"/>
    <property type="project" value="UniProtKB-KW"/>
</dbReference>
<dbReference type="AlphaFoldDB" id="A0A8J4VIN8"/>
<organism evidence="11 12">
    <name type="scientific">Castanea mollissima</name>
    <name type="common">Chinese chestnut</name>
    <dbReference type="NCBI Taxonomy" id="60419"/>
    <lineage>
        <taxon>Eukaryota</taxon>
        <taxon>Viridiplantae</taxon>
        <taxon>Streptophyta</taxon>
        <taxon>Embryophyta</taxon>
        <taxon>Tracheophyta</taxon>
        <taxon>Spermatophyta</taxon>
        <taxon>Magnoliopsida</taxon>
        <taxon>eudicotyledons</taxon>
        <taxon>Gunneridae</taxon>
        <taxon>Pentapetalae</taxon>
        <taxon>rosids</taxon>
        <taxon>fabids</taxon>
        <taxon>Fagales</taxon>
        <taxon>Fagaceae</taxon>
        <taxon>Castanea</taxon>
    </lineage>
</organism>
<keyword evidence="2" id="KW-0479">Metal-binding</keyword>
<dbReference type="GO" id="GO:0000976">
    <property type="term" value="F:transcription cis-regulatory region binding"/>
    <property type="evidence" value="ECO:0007669"/>
    <property type="project" value="UniProtKB-ARBA"/>
</dbReference>
<proteinExistence type="predicted"/>
<dbReference type="GO" id="GO:0005634">
    <property type="term" value="C:nucleus"/>
    <property type="evidence" value="ECO:0007669"/>
    <property type="project" value="UniProtKB-SubCell"/>
</dbReference>
<comment type="caution">
    <text evidence="11">The sequence shown here is derived from an EMBL/GenBank/DDBJ whole genome shotgun (WGS) entry which is preliminary data.</text>
</comment>
<evidence type="ECO:0000256" key="2">
    <source>
        <dbReference type="ARBA" id="ARBA00022723"/>
    </source>
</evidence>
<dbReference type="InterPro" id="IPR000315">
    <property type="entry name" value="Znf_B-box"/>
</dbReference>
<reference evidence="11" key="1">
    <citation type="submission" date="2020-03" db="EMBL/GenBank/DDBJ databases">
        <title>Castanea mollissima Vanexum genome sequencing.</title>
        <authorList>
            <person name="Staton M."/>
        </authorList>
    </citation>
    <scope>NUCLEOTIDE SEQUENCE</scope>
    <source>
        <tissue evidence="11">Leaf</tissue>
    </source>
</reference>
<evidence type="ECO:0000256" key="4">
    <source>
        <dbReference type="ARBA" id="ARBA00022771"/>
    </source>
</evidence>
<accession>A0A8J4VIN8</accession>
<dbReference type="InterPro" id="IPR049808">
    <property type="entry name" value="CONSTANS-like_Bbox1"/>
</dbReference>
<dbReference type="PROSITE" id="PS50119">
    <property type="entry name" value="ZF_BBOX"/>
    <property type="match status" value="2"/>
</dbReference>
<dbReference type="Proteomes" id="UP000737018">
    <property type="component" value="Unassembled WGS sequence"/>
</dbReference>
<keyword evidence="7" id="KW-0804">Transcription</keyword>